<dbReference type="Gene3D" id="3.80.10.10">
    <property type="entry name" value="Ribonuclease Inhibitor"/>
    <property type="match status" value="1"/>
</dbReference>
<name>A0A0C2WL78_SERVB</name>
<gene>
    <name evidence="2" type="ORF">M408DRAFT_24815</name>
</gene>
<dbReference type="EMBL" id="KN824301">
    <property type="protein sequence ID" value="KIM27063.1"/>
    <property type="molecule type" value="Genomic_DNA"/>
</dbReference>
<dbReference type="HOGENOM" id="CLU_039336_2_0_1"/>
<evidence type="ECO:0000313" key="3">
    <source>
        <dbReference type="Proteomes" id="UP000054097"/>
    </source>
</evidence>
<proteinExistence type="predicted"/>
<reference evidence="2 3" key="1">
    <citation type="submission" date="2014-04" db="EMBL/GenBank/DDBJ databases">
        <authorList>
            <consortium name="DOE Joint Genome Institute"/>
            <person name="Kuo A."/>
            <person name="Zuccaro A."/>
            <person name="Kohler A."/>
            <person name="Nagy L.G."/>
            <person name="Floudas D."/>
            <person name="Copeland A."/>
            <person name="Barry K.W."/>
            <person name="Cichocki N."/>
            <person name="Veneault-Fourrey C."/>
            <person name="LaButti K."/>
            <person name="Lindquist E.A."/>
            <person name="Lipzen A."/>
            <person name="Lundell T."/>
            <person name="Morin E."/>
            <person name="Murat C."/>
            <person name="Sun H."/>
            <person name="Tunlid A."/>
            <person name="Henrissat B."/>
            <person name="Grigoriev I.V."/>
            <person name="Hibbett D.S."/>
            <person name="Martin F."/>
            <person name="Nordberg H.P."/>
            <person name="Cantor M.N."/>
            <person name="Hua S.X."/>
        </authorList>
    </citation>
    <scope>NUCLEOTIDE SEQUENCE [LARGE SCALE GENOMIC DNA]</scope>
    <source>
        <strain evidence="2 3">MAFF 305830</strain>
    </source>
</reference>
<reference evidence="3" key="2">
    <citation type="submission" date="2015-01" db="EMBL/GenBank/DDBJ databases">
        <title>Evolutionary Origins and Diversification of the Mycorrhizal Mutualists.</title>
        <authorList>
            <consortium name="DOE Joint Genome Institute"/>
            <consortium name="Mycorrhizal Genomics Consortium"/>
            <person name="Kohler A."/>
            <person name="Kuo A."/>
            <person name="Nagy L.G."/>
            <person name="Floudas D."/>
            <person name="Copeland A."/>
            <person name="Barry K.W."/>
            <person name="Cichocki N."/>
            <person name="Veneault-Fourrey C."/>
            <person name="LaButti K."/>
            <person name="Lindquist E.A."/>
            <person name="Lipzen A."/>
            <person name="Lundell T."/>
            <person name="Morin E."/>
            <person name="Murat C."/>
            <person name="Riley R."/>
            <person name="Ohm R."/>
            <person name="Sun H."/>
            <person name="Tunlid A."/>
            <person name="Henrissat B."/>
            <person name="Grigoriev I.V."/>
            <person name="Hibbett D.S."/>
            <person name="Martin F."/>
        </authorList>
    </citation>
    <scope>NUCLEOTIDE SEQUENCE [LARGE SCALE GENOMIC DNA]</scope>
    <source>
        <strain evidence="3">MAFF 305830</strain>
    </source>
</reference>
<accession>A0A0C2WL78</accession>
<protein>
    <recommendedName>
        <fullName evidence="4">F-box domain-containing protein</fullName>
    </recommendedName>
</protein>
<evidence type="ECO:0000313" key="2">
    <source>
        <dbReference type="EMBL" id="KIM27063.1"/>
    </source>
</evidence>
<feature type="coiled-coil region" evidence="1">
    <location>
        <begin position="16"/>
        <end position="57"/>
    </location>
</feature>
<dbReference type="OrthoDB" id="3365698at2759"/>
<dbReference type="AlphaFoldDB" id="A0A0C2WL78"/>
<dbReference type="STRING" id="933852.A0A0C2WL78"/>
<keyword evidence="3" id="KW-1185">Reference proteome</keyword>
<dbReference type="Proteomes" id="UP000054097">
    <property type="component" value="Unassembled WGS sequence"/>
</dbReference>
<dbReference type="InterPro" id="IPR032675">
    <property type="entry name" value="LRR_dom_sf"/>
</dbReference>
<keyword evidence="1" id="KW-0175">Coiled coil</keyword>
<sequence length="425" mass="49068">MSIHLDQPSTINESQILSIKDEIKILEKDLSEATKVMKLAQLRVDELTRDLKSKKSLVAPIRKLNHDILSYIFLCAAETHAMTSLCISLVCRYWRIIIHNIPRAWRFLNARNKKPDICEMFFARSRQCELHVIGGQRWWGLLDVVARRLRCLTVPIFPSDIGNTIFFLLERLCISPSSKTRKDAGDLSFLIVSAFPALKHLDLRDAFRLRGISRKIPLLHSLNISVHDEQGWPEIISACASSLKSLVITIECLPDPLSAFNVHLPNLIYLKIDDRFGDEYDEFVQMFAPNLTTYLEEQTCTPPSVIYCDTLDLTKHARFSRMPSFEGPTQLGILQLKLPFEDHDLFLDGFARDNTIFPHLQVLEFHQDWMTHSEVAEIKRILESWDWAVFEYLIYPPSLVEEWTVYLPEGDPPACEENLPCTTWK</sequence>
<evidence type="ECO:0000256" key="1">
    <source>
        <dbReference type="SAM" id="Coils"/>
    </source>
</evidence>
<organism evidence="2 3">
    <name type="scientific">Serendipita vermifera MAFF 305830</name>
    <dbReference type="NCBI Taxonomy" id="933852"/>
    <lineage>
        <taxon>Eukaryota</taxon>
        <taxon>Fungi</taxon>
        <taxon>Dikarya</taxon>
        <taxon>Basidiomycota</taxon>
        <taxon>Agaricomycotina</taxon>
        <taxon>Agaricomycetes</taxon>
        <taxon>Sebacinales</taxon>
        <taxon>Serendipitaceae</taxon>
        <taxon>Serendipita</taxon>
    </lineage>
</organism>
<dbReference type="SUPFAM" id="SSF52058">
    <property type="entry name" value="L domain-like"/>
    <property type="match status" value="1"/>
</dbReference>
<evidence type="ECO:0008006" key="4">
    <source>
        <dbReference type="Google" id="ProtNLM"/>
    </source>
</evidence>